<proteinExistence type="predicted"/>
<reference evidence="2 3" key="1">
    <citation type="journal article" date="2018" name="PLoS Genet.">
        <title>Population sequencing reveals clonal diversity and ancestral inbreeding in the grapevine cultivar Chardonnay.</title>
        <authorList>
            <person name="Roach M.J."/>
            <person name="Johnson D.L."/>
            <person name="Bohlmann J."/>
            <person name="van Vuuren H.J."/>
            <person name="Jones S.J."/>
            <person name="Pretorius I.S."/>
            <person name="Schmidt S.A."/>
            <person name="Borneman A.R."/>
        </authorList>
    </citation>
    <scope>NUCLEOTIDE SEQUENCE [LARGE SCALE GENOMIC DNA]</scope>
    <source>
        <strain evidence="3">cv. Chardonnay</strain>
        <tissue evidence="2">Leaf</tissue>
    </source>
</reference>
<comment type="caution">
    <text evidence="2">The sequence shown here is derived from an EMBL/GenBank/DDBJ whole genome shotgun (WGS) entry which is preliminary data.</text>
</comment>
<sequence length="1393" mass="157633">MSEGVVRSLGSGRFLDWRALDAEGAAGGSGCRRWGCLGVFMRVYSPFTKVERECLWEEFGAIRGLWEDPWCLGGDFNITLLQRERSNQRRITSEMRRFAEMVDELRLVDFPLQGGEFTWSGGPNNQSWARLDRFLVSSSWLDHFNGVFQSRLPRPISNHFPILLVGGGIRRGLSPFRFENMWLKVEGFKDLIRSWWRGMEVRGSASFRLVVKMKGIKQNLKSLSENTGWKADIGRLQLDQISQQEAENLKIPFSEVEVHSALMEMNGDKAPRSDGFTVAFWQSCWNFAKEEIMEMFKEFHEHSSFLKSLNNTFLVLIPKKGGTEDLGDFRPISLLGGLYKLLAKVLANKLKKVVGKVVSPAQNAFVMGRQILDASLIANEVIDSWQKRKEKGLICKLDIEKAYDNINWQFLLKVLQKMGFGSKWLGWMWSCLSSAKFSILVNGVPAGFFSSSKGLRQGDPLSPYLFVMGMEVSDVLIRRVVEGGFLLGCSIRGGRRSPMNISHSFFVDDTIVSCLRINLAKSEIIPVGEVDEVEELAVELGCKVGSLPSQYLGLPLGAPNRATSVWDGVEERVRRRLALYETTVRESAKGLPMGVQNLEGKTHLVKWEVVCTNKNKGGASPVEQSLAKTKKANGAVGVGVWKEILKEFAWCWDNMAFLAGKGTKIRFWIDIWCTGTALSIVYPTSLSWLLIGMQRWKKWDLIHVLRGHRPSLEKDSVFWKRGRNGQFKIKEAYSLLANPNDTTFPSWCIWVDRLYIGLRLAFEVLRITWSSFKVLQAAWRCLTCLMSLTSLFESHIGKGCSRAEQRVTEERVSVRLKTLNPSDEGTGEQGLGLGQAEANQDLSPTTRIWASTGKSLHGSHTLSPIAGPKETRRVGGFGLTSGSIGLKMKGVACFISSNGNPPETEPFVAQESEDMSKQQGVARLSETDRALEEESLRFWNVENGVVWVLWECMALSPKWKGMNYGKSLGRLEGYGKTPGGEFTWNGGHNNQAWARLDRFLVSPSWQVEFWDRKESERILTVEESELKKEAKENYRKWVLMEETHWRQLSREIWLKEGDRNTGFFHRMASAHQDMGWKADIGRLQFDQISHKKLRTGEEILEMFKDFYEHSSFLKSLNNTFLVLIPKKSGAEDLGDFRPISFFPSTKGLRQGDPLSPYLFVMGMEVLDVLIRRAVEGVFYQAASGLRINLAKSEIIPVGEVVEMEELAVELGCRVGSLPSQYLGLPLGAPIERHIWDGVEERVRRRLALWKRQYISKGGRVTLIKSTLASMPIYQMSIFRMPKVVARRLEKVQRDFLWGGGNMEGKIHLVKWEVVCTDKDKGGLGLRKLAMLNKALLGKWIWRYACDKDNLWKQVIKVKYGQEGLGWRPKKANGAVGVGVWKEFGKNQSGVGIT</sequence>
<dbReference type="PROSITE" id="PS50878">
    <property type="entry name" value="RT_POL"/>
    <property type="match status" value="1"/>
</dbReference>
<dbReference type="CDD" id="cd01650">
    <property type="entry name" value="RT_nLTR_like"/>
    <property type="match status" value="1"/>
</dbReference>
<evidence type="ECO:0000259" key="1">
    <source>
        <dbReference type="PROSITE" id="PS50878"/>
    </source>
</evidence>
<dbReference type="Pfam" id="PF00078">
    <property type="entry name" value="RVT_1"/>
    <property type="match status" value="1"/>
</dbReference>
<protein>
    <submittedName>
        <fullName evidence="2">Transposon TX1 uncharacterized 149 kDa protein</fullName>
    </submittedName>
</protein>
<dbReference type="Gene3D" id="3.60.10.10">
    <property type="entry name" value="Endonuclease/exonuclease/phosphatase"/>
    <property type="match status" value="1"/>
</dbReference>
<dbReference type="InterPro" id="IPR036691">
    <property type="entry name" value="Endo/exonu/phosph_ase_sf"/>
</dbReference>
<evidence type="ECO:0000313" key="3">
    <source>
        <dbReference type="Proteomes" id="UP000288805"/>
    </source>
</evidence>
<evidence type="ECO:0000313" key="2">
    <source>
        <dbReference type="EMBL" id="RVW53756.1"/>
    </source>
</evidence>
<dbReference type="SUPFAM" id="SSF56672">
    <property type="entry name" value="DNA/RNA polymerases"/>
    <property type="match status" value="1"/>
</dbReference>
<feature type="domain" description="Reverse transcriptase" evidence="1">
    <location>
        <begin position="298"/>
        <end position="571"/>
    </location>
</feature>
<dbReference type="Proteomes" id="UP000288805">
    <property type="component" value="Unassembled WGS sequence"/>
</dbReference>
<dbReference type="PANTHER" id="PTHR33116:SF78">
    <property type="entry name" value="OS12G0587133 PROTEIN"/>
    <property type="match status" value="1"/>
</dbReference>
<name>A0A438F1F3_VITVI</name>
<dbReference type="PANTHER" id="PTHR33116">
    <property type="entry name" value="REVERSE TRANSCRIPTASE ZINC-BINDING DOMAIN-CONTAINING PROTEIN-RELATED-RELATED"/>
    <property type="match status" value="1"/>
</dbReference>
<dbReference type="InterPro" id="IPR000477">
    <property type="entry name" value="RT_dom"/>
</dbReference>
<gene>
    <name evidence="2" type="primary">YTX2_551</name>
    <name evidence="2" type="ORF">CK203_068985</name>
</gene>
<accession>A0A438F1F3</accession>
<organism evidence="2 3">
    <name type="scientific">Vitis vinifera</name>
    <name type="common">Grape</name>
    <dbReference type="NCBI Taxonomy" id="29760"/>
    <lineage>
        <taxon>Eukaryota</taxon>
        <taxon>Viridiplantae</taxon>
        <taxon>Streptophyta</taxon>
        <taxon>Embryophyta</taxon>
        <taxon>Tracheophyta</taxon>
        <taxon>Spermatophyta</taxon>
        <taxon>Magnoliopsida</taxon>
        <taxon>eudicotyledons</taxon>
        <taxon>Gunneridae</taxon>
        <taxon>Pentapetalae</taxon>
        <taxon>rosids</taxon>
        <taxon>Vitales</taxon>
        <taxon>Vitaceae</taxon>
        <taxon>Viteae</taxon>
        <taxon>Vitis</taxon>
    </lineage>
</organism>
<dbReference type="EMBL" id="QGNW01001142">
    <property type="protein sequence ID" value="RVW53756.1"/>
    <property type="molecule type" value="Genomic_DNA"/>
</dbReference>
<dbReference type="InterPro" id="IPR043502">
    <property type="entry name" value="DNA/RNA_pol_sf"/>
</dbReference>
<dbReference type="SUPFAM" id="SSF56219">
    <property type="entry name" value="DNase I-like"/>
    <property type="match status" value="1"/>
</dbReference>